<sequence length="353" mass="39734">MLAISTAFTIWRLVVRFRMSQMSWSDWLMLLGTIMNDAGISLAITCGFAGTGRLLRDPFWNIERMVYNNHLTFASQLLNVYGMFVVKLSICAYLLALNFSKRYRKVIWGTVAFVTVFNFLLPVTQHFGLCRPLASRWDITIVAPIKQCWPQIVRIGIAYTQAISNIVTDLVYATAPIAYLQSIQLSRQTQWSVRAVFLMSLVCTTISALKLWSFQLLQDQTETYYESVSLSIWSTTEVSIGIVVANLPPLRKSFDGMFKHILPAAIFSGKQSSSRLKSFNLPTYGSQSARRSKIEGRSGRSERLPSIADNASERAILEDIENQDGAKSSSGIMRTTQLMVSNDPADKIPTERH</sequence>
<evidence type="ECO:0000256" key="3">
    <source>
        <dbReference type="ARBA" id="ARBA00022989"/>
    </source>
</evidence>
<reference evidence="9" key="1">
    <citation type="journal article" date="2020" name="Stud. Mycol.">
        <title>101 Dothideomycetes genomes: a test case for predicting lifestyles and emergence of pathogens.</title>
        <authorList>
            <person name="Haridas S."/>
            <person name="Albert R."/>
            <person name="Binder M."/>
            <person name="Bloem J."/>
            <person name="Labutti K."/>
            <person name="Salamov A."/>
            <person name="Andreopoulos B."/>
            <person name="Baker S."/>
            <person name="Barry K."/>
            <person name="Bills G."/>
            <person name="Bluhm B."/>
            <person name="Cannon C."/>
            <person name="Castanera R."/>
            <person name="Culley D."/>
            <person name="Daum C."/>
            <person name="Ezra D."/>
            <person name="Gonzalez J."/>
            <person name="Henrissat B."/>
            <person name="Kuo A."/>
            <person name="Liang C."/>
            <person name="Lipzen A."/>
            <person name="Lutzoni F."/>
            <person name="Magnuson J."/>
            <person name="Mondo S."/>
            <person name="Nolan M."/>
            <person name="Ohm R."/>
            <person name="Pangilinan J."/>
            <person name="Park H.-J."/>
            <person name="Ramirez L."/>
            <person name="Alfaro M."/>
            <person name="Sun H."/>
            <person name="Tritt A."/>
            <person name="Yoshinaga Y."/>
            <person name="Zwiers L.-H."/>
            <person name="Turgeon B."/>
            <person name="Goodwin S."/>
            <person name="Spatafora J."/>
            <person name="Crous P."/>
            <person name="Grigoriev I."/>
        </authorList>
    </citation>
    <scope>NUCLEOTIDE SEQUENCE</scope>
    <source>
        <strain evidence="9">CBS 119687</strain>
    </source>
</reference>
<evidence type="ECO:0000256" key="4">
    <source>
        <dbReference type="ARBA" id="ARBA00023136"/>
    </source>
</evidence>
<feature type="compositionally biased region" description="Basic and acidic residues" evidence="6">
    <location>
        <begin position="292"/>
        <end position="303"/>
    </location>
</feature>
<name>A0A6A6AAU1_9PLEO</name>
<dbReference type="PANTHER" id="PTHR33048">
    <property type="entry name" value="PTH11-LIKE INTEGRAL MEMBRANE PROTEIN (AFU_ORTHOLOGUE AFUA_5G11245)"/>
    <property type="match status" value="1"/>
</dbReference>
<evidence type="ECO:0000256" key="7">
    <source>
        <dbReference type="SAM" id="Phobius"/>
    </source>
</evidence>
<protein>
    <recommendedName>
        <fullName evidence="8">Rhodopsin domain-containing protein</fullName>
    </recommendedName>
</protein>
<evidence type="ECO:0000256" key="5">
    <source>
        <dbReference type="ARBA" id="ARBA00038359"/>
    </source>
</evidence>
<proteinExistence type="inferred from homology"/>
<dbReference type="GeneID" id="54404412"/>
<dbReference type="PANTHER" id="PTHR33048:SF163">
    <property type="entry name" value="INTEGRAL MEMBRANE PROTEIN (AFU_ORTHOLOGUE AFUA_8G05510)"/>
    <property type="match status" value="1"/>
</dbReference>
<evidence type="ECO:0000313" key="9">
    <source>
        <dbReference type="EMBL" id="KAF2127821.1"/>
    </source>
</evidence>
<comment type="similarity">
    <text evidence="5">Belongs to the SAT4 family.</text>
</comment>
<organism evidence="9 10">
    <name type="scientific">Dothidotthia symphoricarpi CBS 119687</name>
    <dbReference type="NCBI Taxonomy" id="1392245"/>
    <lineage>
        <taxon>Eukaryota</taxon>
        <taxon>Fungi</taxon>
        <taxon>Dikarya</taxon>
        <taxon>Ascomycota</taxon>
        <taxon>Pezizomycotina</taxon>
        <taxon>Dothideomycetes</taxon>
        <taxon>Pleosporomycetidae</taxon>
        <taxon>Pleosporales</taxon>
        <taxon>Dothidotthiaceae</taxon>
        <taxon>Dothidotthia</taxon>
    </lineage>
</organism>
<feature type="compositionally biased region" description="Basic and acidic residues" evidence="6">
    <location>
        <begin position="344"/>
        <end position="353"/>
    </location>
</feature>
<comment type="subcellular location">
    <subcellularLocation>
        <location evidence="1">Membrane</location>
        <topology evidence="1">Multi-pass membrane protein</topology>
    </subcellularLocation>
</comment>
<dbReference type="RefSeq" id="XP_033522210.1">
    <property type="nucleotide sequence ID" value="XM_033663980.1"/>
</dbReference>
<dbReference type="Pfam" id="PF20684">
    <property type="entry name" value="Fung_rhodopsin"/>
    <property type="match status" value="1"/>
</dbReference>
<dbReference type="OrthoDB" id="4682787at2759"/>
<dbReference type="GO" id="GO:0016020">
    <property type="term" value="C:membrane"/>
    <property type="evidence" value="ECO:0007669"/>
    <property type="project" value="UniProtKB-SubCell"/>
</dbReference>
<feature type="domain" description="Rhodopsin" evidence="8">
    <location>
        <begin position="11"/>
        <end position="254"/>
    </location>
</feature>
<keyword evidence="3 7" id="KW-1133">Transmembrane helix</keyword>
<feature type="region of interest" description="Disordered" evidence="6">
    <location>
        <begin position="290"/>
        <end position="353"/>
    </location>
</feature>
<dbReference type="Proteomes" id="UP000799771">
    <property type="component" value="Unassembled WGS sequence"/>
</dbReference>
<evidence type="ECO:0000256" key="1">
    <source>
        <dbReference type="ARBA" id="ARBA00004141"/>
    </source>
</evidence>
<feature type="compositionally biased region" description="Polar residues" evidence="6">
    <location>
        <begin position="325"/>
        <end position="340"/>
    </location>
</feature>
<keyword evidence="2 7" id="KW-0812">Transmembrane</keyword>
<dbReference type="AlphaFoldDB" id="A0A6A6AAU1"/>
<keyword evidence="4 7" id="KW-0472">Membrane</keyword>
<dbReference type="EMBL" id="ML977510">
    <property type="protein sequence ID" value="KAF2127821.1"/>
    <property type="molecule type" value="Genomic_DNA"/>
</dbReference>
<accession>A0A6A6AAU1</accession>
<evidence type="ECO:0000313" key="10">
    <source>
        <dbReference type="Proteomes" id="UP000799771"/>
    </source>
</evidence>
<feature type="transmembrane region" description="Helical" evidence="7">
    <location>
        <begin position="27"/>
        <end position="50"/>
    </location>
</feature>
<evidence type="ECO:0000256" key="6">
    <source>
        <dbReference type="SAM" id="MobiDB-lite"/>
    </source>
</evidence>
<feature type="transmembrane region" description="Helical" evidence="7">
    <location>
        <begin position="71"/>
        <end position="95"/>
    </location>
</feature>
<dbReference type="InterPro" id="IPR049326">
    <property type="entry name" value="Rhodopsin_dom_fungi"/>
</dbReference>
<evidence type="ECO:0000259" key="8">
    <source>
        <dbReference type="Pfam" id="PF20684"/>
    </source>
</evidence>
<dbReference type="InterPro" id="IPR052337">
    <property type="entry name" value="SAT4-like"/>
</dbReference>
<gene>
    <name evidence="9" type="ORF">P153DRAFT_294851</name>
</gene>
<evidence type="ECO:0000256" key="2">
    <source>
        <dbReference type="ARBA" id="ARBA00022692"/>
    </source>
</evidence>
<keyword evidence="10" id="KW-1185">Reference proteome</keyword>
<feature type="transmembrane region" description="Helical" evidence="7">
    <location>
        <begin position="107"/>
        <end position="129"/>
    </location>
</feature>